<dbReference type="CDD" id="cd19367">
    <property type="entry name" value="TenA_C_ScTHI20-like"/>
    <property type="match status" value="1"/>
</dbReference>
<proteinExistence type="predicted"/>
<dbReference type="PANTHER" id="PTHR20858:SF17">
    <property type="entry name" value="HYDROXYMETHYLPYRIMIDINE_PHOSPHOMETHYLPYRIMIDINE KINASE THI20-RELATED"/>
    <property type="match status" value="1"/>
</dbReference>
<dbReference type="Gene3D" id="3.40.1190.20">
    <property type="match status" value="1"/>
</dbReference>
<dbReference type="InterPro" id="IPR004399">
    <property type="entry name" value="HMP/HMP-P_kinase_dom"/>
</dbReference>
<dbReference type="Pfam" id="PF03070">
    <property type="entry name" value="TENA_THI-4"/>
    <property type="match status" value="1"/>
</dbReference>
<dbReference type="InterPro" id="IPR013749">
    <property type="entry name" value="PM/HMP-P_kinase-1"/>
</dbReference>
<dbReference type="InterPro" id="IPR016084">
    <property type="entry name" value="Haem_Oase-like_multi-hlx"/>
</dbReference>
<evidence type="ECO:0000313" key="3">
    <source>
        <dbReference type="EMBL" id="KAH8980791.1"/>
    </source>
</evidence>
<dbReference type="SUPFAM" id="SSF53613">
    <property type="entry name" value="Ribokinase-like"/>
    <property type="match status" value="1"/>
</dbReference>
<protein>
    <submittedName>
        <fullName evidence="3">Uncharacterized protein</fullName>
    </submittedName>
</protein>
<dbReference type="PANTHER" id="PTHR20858">
    <property type="entry name" value="PHOSPHOMETHYLPYRIMIDINE KINASE"/>
    <property type="match status" value="1"/>
</dbReference>
<feature type="domain" description="Pyridoxamine kinase/Phosphomethylpyrimidine kinase" evidence="2">
    <location>
        <begin position="289"/>
        <end position="356"/>
    </location>
</feature>
<feature type="domain" description="Pyridoxamine kinase/Phosphomethylpyrimidine kinase" evidence="2">
    <location>
        <begin position="23"/>
        <end position="220"/>
    </location>
</feature>
<dbReference type="InterPro" id="IPR004305">
    <property type="entry name" value="Thiaminase-2/PQQC"/>
</dbReference>
<dbReference type="InterPro" id="IPR029056">
    <property type="entry name" value="Ribokinase-like"/>
</dbReference>
<dbReference type="Proteomes" id="UP001201163">
    <property type="component" value="Unassembled WGS sequence"/>
</dbReference>
<gene>
    <name evidence="3" type="ORF">EDB92DRAFT_260788</name>
</gene>
<dbReference type="Gene3D" id="1.20.910.10">
    <property type="entry name" value="Heme oxygenase-like"/>
    <property type="match status" value="1"/>
</dbReference>
<dbReference type="NCBIfam" id="TIGR00097">
    <property type="entry name" value="HMP-P_kinase"/>
    <property type="match status" value="1"/>
</dbReference>
<dbReference type="GO" id="GO:0009228">
    <property type="term" value="P:thiamine biosynthetic process"/>
    <property type="evidence" value="ECO:0007669"/>
    <property type="project" value="InterPro"/>
</dbReference>
<name>A0AAD4L844_9AGAM</name>
<reference evidence="3" key="1">
    <citation type="submission" date="2022-01" db="EMBL/GenBank/DDBJ databases">
        <title>Comparative genomics reveals a dynamic genome evolution in the ectomycorrhizal milk-cap (Lactarius) mushrooms.</title>
        <authorList>
            <consortium name="DOE Joint Genome Institute"/>
            <person name="Lebreton A."/>
            <person name="Tang N."/>
            <person name="Kuo A."/>
            <person name="LaButti K."/>
            <person name="Drula E."/>
            <person name="Barry K."/>
            <person name="Clum A."/>
            <person name="Lipzen A."/>
            <person name="Mousain D."/>
            <person name="Ng V."/>
            <person name="Wang R."/>
            <person name="Wang X."/>
            <person name="Dai Y."/>
            <person name="Henrissat B."/>
            <person name="Grigoriev I.V."/>
            <person name="Guerin-Laguette A."/>
            <person name="Yu F."/>
            <person name="Martin F.M."/>
        </authorList>
    </citation>
    <scope>NUCLEOTIDE SEQUENCE</scope>
    <source>
        <strain evidence="3">QP</strain>
    </source>
</reference>
<feature type="domain" description="Thiaminase-2/PQQC" evidence="1">
    <location>
        <begin position="387"/>
        <end position="597"/>
    </location>
</feature>
<dbReference type="InterPro" id="IPR027574">
    <property type="entry name" value="Thiaminase_II"/>
</dbReference>
<dbReference type="CDD" id="cd01169">
    <property type="entry name" value="HMPP_kinase"/>
    <property type="match status" value="1"/>
</dbReference>
<accession>A0AAD4L844</accession>
<dbReference type="SUPFAM" id="SSF48613">
    <property type="entry name" value="Heme oxygenase-like"/>
    <property type="match status" value="1"/>
</dbReference>
<dbReference type="GO" id="GO:0008902">
    <property type="term" value="F:hydroxymethylpyrimidine kinase activity"/>
    <property type="evidence" value="ECO:0007669"/>
    <property type="project" value="TreeGrafter"/>
</dbReference>
<organism evidence="3 4">
    <name type="scientific">Lactarius akahatsu</name>
    <dbReference type="NCBI Taxonomy" id="416441"/>
    <lineage>
        <taxon>Eukaryota</taxon>
        <taxon>Fungi</taxon>
        <taxon>Dikarya</taxon>
        <taxon>Basidiomycota</taxon>
        <taxon>Agaricomycotina</taxon>
        <taxon>Agaricomycetes</taxon>
        <taxon>Russulales</taxon>
        <taxon>Russulaceae</taxon>
        <taxon>Lactarius</taxon>
    </lineage>
</organism>
<dbReference type="EMBL" id="JAKELL010000130">
    <property type="protein sequence ID" value="KAH8980791.1"/>
    <property type="molecule type" value="Genomic_DNA"/>
</dbReference>
<dbReference type="GO" id="GO:0008972">
    <property type="term" value="F:phosphomethylpyrimidine kinase activity"/>
    <property type="evidence" value="ECO:0007669"/>
    <property type="project" value="InterPro"/>
</dbReference>
<evidence type="ECO:0000259" key="2">
    <source>
        <dbReference type="Pfam" id="PF08543"/>
    </source>
</evidence>
<dbReference type="GO" id="GO:0050334">
    <property type="term" value="F:thiaminase activity"/>
    <property type="evidence" value="ECO:0007669"/>
    <property type="project" value="InterPro"/>
</dbReference>
<dbReference type="GO" id="GO:0005829">
    <property type="term" value="C:cytosol"/>
    <property type="evidence" value="ECO:0007669"/>
    <property type="project" value="TreeGrafter"/>
</dbReference>
<evidence type="ECO:0000313" key="4">
    <source>
        <dbReference type="Proteomes" id="UP001201163"/>
    </source>
</evidence>
<comment type="caution">
    <text evidence="3">The sequence shown here is derived from an EMBL/GenBank/DDBJ whole genome shotgun (WGS) entry which is preliminary data.</text>
</comment>
<evidence type="ECO:0000259" key="1">
    <source>
        <dbReference type="Pfam" id="PF03070"/>
    </source>
</evidence>
<dbReference type="Pfam" id="PF08543">
    <property type="entry name" value="Phos_pyr_kin"/>
    <property type="match status" value="2"/>
</dbReference>
<dbReference type="NCBIfam" id="TIGR04306">
    <property type="entry name" value="salvage_TenA"/>
    <property type="match status" value="1"/>
</dbReference>
<dbReference type="AlphaFoldDB" id="A0AAD4L844"/>
<keyword evidence="4" id="KW-1185">Reference proteome</keyword>
<sequence>MYSFPVGDNGRSPPAVLTIAGSDSGGGAGIQADLKTFTALGCYGASVVTALTAQNTKGVQDVHTIPPQFVEEQLQSVLDDIPVAAIKTGMLSTADVVHTVARALLALRSAPQQQPYPPIVIDPVCVSTSGHTLLEHDALGVLVDELLPLATVLTPNIDEAALLLHHLKPPHAPASISSIGDMLRAACELRCALGDGTAVLLKGGHLPRGGARLADVVSASAESAGTAPYWISGVECEGMVLSCVPGGDPPDAEILLRAAGADPTTAVDVPIAVDVLCERDGGGKGKCVCTLFVRPYLESKNTHGTGCTLSAALACALACALARGEPLVEAVKFATMYTHHGIATAFPIGSGHGPLNHMHALFSRPLNRPTPRDPYPLVRALIRSNADVWKQYVRHDFVRQLGEGTLSRERFLHFIKQDYHYLKYYARANGLLVAKSSAYADFAAAAEIVLAVVRERKMHVAFSAQWGIDLAELESTPESPACTAYGAYIMDVGMQGDAASLLMALAACLLGYGEVGLWLMREAERPQSRVRIEDNPYRKWIEDYSGEGYQAAVKVGIERIEALAVHDPPTPKTLEHWKTIWGRCTRLEKGFWDMAMELS</sequence>